<evidence type="ECO:0008006" key="5">
    <source>
        <dbReference type="Google" id="ProtNLM"/>
    </source>
</evidence>
<evidence type="ECO:0000256" key="1">
    <source>
        <dbReference type="SAM" id="MobiDB-lite"/>
    </source>
</evidence>
<feature type="compositionally biased region" description="Basic and acidic residues" evidence="1">
    <location>
        <begin position="36"/>
        <end position="75"/>
    </location>
</feature>
<dbReference type="EMBL" id="JBHSAX010000013">
    <property type="protein sequence ID" value="MFC3963052.1"/>
    <property type="molecule type" value="Genomic_DNA"/>
</dbReference>
<evidence type="ECO:0000313" key="3">
    <source>
        <dbReference type="EMBL" id="MFC3963052.1"/>
    </source>
</evidence>
<proteinExistence type="predicted"/>
<feature type="chain" id="PRO_5047224634" description="Lactococcin 972 family bacteriocin" evidence="2">
    <location>
        <begin position="34"/>
        <end position="116"/>
    </location>
</feature>
<sequence length="116" mass="12510">MTTSSTTRRILATLALTGTVAGVIAGAAGTAGAAPRDSRFGRDDTGWDHIDPRGYHHGSDDPRSRAETRDNRRAYYAENYPGQSVNSGSGGNDNTTWSRSDNEDGWTVCKPQARYC</sequence>
<accession>A0ABV8DUK8</accession>
<gene>
    <name evidence="3" type="ORF">ACFO0B_13740</name>
</gene>
<dbReference type="Proteomes" id="UP001595696">
    <property type="component" value="Unassembled WGS sequence"/>
</dbReference>
<name>A0ABV8DUK8_9NOCA</name>
<feature type="signal peptide" evidence="2">
    <location>
        <begin position="1"/>
        <end position="33"/>
    </location>
</feature>
<dbReference type="RefSeq" id="WP_378612786.1">
    <property type="nucleotide sequence ID" value="NZ_JBHSAX010000013.1"/>
</dbReference>
<comment type="caution">
    <text evidence="3">The sequence shown here is derived from an EMBL/GenBank/DDBJ whole genome shotgun (WGS) entry which is preliminary data.</text>
</comment>
<reference evidence="4" key="1">
    <citation type="journal article" date="2019" name="Int. J. Syst. Evol. Microbiol.">
        <title>The Global Catalogue of Microorganisms (GCM) 10K type strain sequencing project: providing services to taxonomists for standard genome sequencing and annotation.</title>
        <authorList>
            <consortium name="The Broad Institute Genomics Platform"/>
            <consortium name="The Broad Institute Genome Sequencing Center for Infectious Disease"/>
            <person name="Wu L."/>
            <person name="Ma J."/>
        </authorList>
    </citation>
    <scope>NUCLEOTIDE SEQUENCE [LARGE SCALE GENOMIC DNA]</scope>
    <source>
        <strain evidence="4">CGMCC 4.7330</strain>
    </source>
</reference>
<organism evidence="3 4">
    <name type="scientific">Nocardia jiangsuensis</name>
    <dbReference type="NCBI Taxonomy" id="1691563"/>
    <lineage>
        <taxon>Bacteria</taxon>
        <taxon>Bacillati</taxon>
        <taxon>Actinomycetota</taxon>
        <taxon>Actinomycetes</taxon>
        <taxon>Mycobacteriales</taxon>
        <taxon>Nocardiaceae</taxon>
        <taxon>Nocardia</taxon>
    </lineage>
</organism>
<evidence type="ECO:0000313" key="4">
    <source>
        <dbReference type="Proteomes" id="UP001595696"/>
    </source>
</evidence>
<feature type="compositionally biased region" description="Polar residues" evidence="1">
    <location>
        <begin position="81"/>
        <end position="99"/>
    </location>
</feature>
<keyword evidence="2" id="KW-0732">Signal</keyword>
<feature type="region of interest" description="Disordered" evidence="1">
    <location>
        <begin position="28"/>
        <end position="106"/>
    </location>
</feature>
<evidence type="ECO:0000256" key="2">
    <source>
        <dbReference type="SAM" id="SignalP"/>
    </source>
</evidence>
<keyword evidence="4" id="KW-1185">Reference proteome</keyword>
<protein>
    <recommendedName>
        <fullName evidence="5">Lactococcin 972 family bacteriocin</fullName>
    </recommendedName>
</protein>